<comment type="caution">
    <text evidence="2">The sequence shown here is derived from an EMBL/GenBank/DDBJ whole genome shotgun (WGS) entry which is preliminary data.</text>
</comment>
<evidence type="ECO:0000313" key="3">
    <source>
        <dbReference type="Proteomes" id="UP001431783"/>
    </source>
</evidence>
<feature type="region of interest" description="Disordered" evidence="1">
    <location>
        <begin position="246"/>
        <end position="266"/>
    </location>
</feature>
<feature type="compositionally biased region" description="Polar residues" evidence="1">
    <location>
        <begin position="246"/>
        <end position="260"/>
    </location>
</feature>
<name>A0AAW1V0W5_9CUCU</name>
<evidence type="ECO:0000256" key="1">
    <source>
        <dbReference type="SAM" id="MobiDB-lite"/>
    </source>
</evidence>
<dbReference type="AlphaFoldDB" id="A0AAW1V0W5"/>
<organism evidence="2 3">
    <name type="scientific">Henosepilachna vigintioctopunctata</name>
    <dbReference type="NCBI Taxonomy" id="420089"/>
    <lineage>
        <taxon>Eukaryota</taxon>
        <taxon>Metazoa</taxon>
        <taxon>Ecdysozoa</taxon>
        <taxon>Arthropoda</taxon>
        <taxon>Hexapoda</taxon>
        <taxon>Insecta</taxon>
        <taxon>Pterygota</taxon>
        <taxon>Neoptera</taxon>
        <taxon>Endopterygota</taxon>
        <taxon>Coleoptera</taxon>
        <taxon>Polyphaga</taxon>
        <taxon>Cucujiformia</taxon>
        <taxon>Coccinelloidea</taxon>
        <taxon>Coccinellidae</taxon>
        <taxon>Epilachninae</taxon>
        <taxon>Epilachnini</taxon>
        <taxon>Henosepilachna</taxon>
    </lineage>
</organism>
<gene>
    <name evidence="2" type="ORF">WA026_013762</name>
</gene>
<sequence>MISSPDLFDDQNSLISTNTSITESTSNKLRRSWKKLFLEDGTSETLILPDDSSSENNISKGNIRYPYNMNSQIAETIMISSSSDEEDIMKNVLNSSEEKQLDNTEDTSLSYNINNLGSECAVPVDNVSKECCVNNSELNTVGNTSTLDKNVSIPNSDKYEKLLETNINMGNTSNEAYKLDISALSDFGVCGKENNVNVFQPISESYKECSSLNVTEHIEEIFAQTYSPFTSINISDDEATNYHNEQSESCGRISKSNSSADLKLHRKKRTKHSKRTLIINLSANIYVLPHLIYVYPMKTTIQVI</sequence>
<dbReference type="EMBL" id="JARQZJ010000097">
    <property type="protein sequence ID" value="KAK9885887.1"/>
    <property type="molecule type" value="Genomic_DNA"/>
</dbReference>
<keyword evidence="3" id="KW-1185">Reference proteome</keyword>
<accession>A0AAW1V0W5</accession>
<reference evidence="2 3" key="1">
    <citation type="submission" date="2023-03" db="EMBL/GenBank/DDBJ databases">
        <title>Genome insight into feeding habits of ladybird beetles.</title>
        <authorList>
            <person name="Li H.-S."/>
            <person name="Huang Y.-H."/>
            <person name="Pang H."/>
        </authorList>
    </citation>
    <scope>NUCLEOTIDE SEQUENCE [LARGE SCALE GENOMIC DNA]</scope>
    <source>
        <strain evidence="2">SYSU_2023b</strain>
        <tissue evidence="2">Whole body</tissue>
    </source>
</reference>
<proteinExistence type="predicted"/>
<dbReference type="Proteomes" id="UP001431783">
    <property type="component" value="Unassembled WGS sequence"/>
</dbReference>
<evidence type="ECO:0000313" key="2">
    <source>
        <dbReference type="EMBL" id="KAK9885887.1"/>
    </source>
</evidence>
<protein>
    <submittedName>
        <fullName evidence="2">Uncharacterized protein</fullName>
    </submittedName>
</protein>